<dbReference type="EMBL" id="CP010554">
    <property type="protein sequence ID" value="AJP47996.1"/>
    <property type="molecule type" value="Genomic_DNA"/>
</dbReference>
<gene>
    <name evidence="3" type="ORF">PG1C_05050</name>
</gene>
<feature type="domain" description="Transglycosylase SLT" evidence="2">
    <location>
        <begin position="24"/>
        <end position="123"/>
    </location>
</feature>
<dbReference type="InterPro" id="IPR008258">
    <property type="entry name" value="Transglycosylase_SLT_dom_1"/>
</dbReference>
<keyword evidence="4" id="KW-1185">Reference proteome</keyword>
<dbReference type="SUPFAM" id="SSF53955">
    <property type="entry name" value="Lysozyme-like"/>
    <property type="match status" value="1"/>
</dbReference>
<name>A0A0C5JKU5_9PROT</name>
<evidence type="ECO:0000259" key="2">
    <source>
        <dbReference type="Pfam" id="PF01464"/>
    </source>
</evidence>
<evidence type="ECO:0000256" key="1">
    <source>
        <dbReference type="SAM" id="SignalP"/>
    </source>
</evidence>
<dbReference type="InterPro" id="IPR023346">
    <property type="entry name" value="Lysozyme-like_dom_sf"/>
</dbReference>
<feature type="signal peptide" evidence="1">
    <location>
        <begin position="1"/>
        <end position="22"/>
    </location>
</feature>
<dbReference type="Proteomes" id="UP000061603">
    <property type="component" value="Chromosome"/>
</dbReference>
<dbReference type="STRING" id="1565605.PG1C_05050"/>
<feature type="chain" id="PRO_5002178853" description="Transglycosylase SLT domain-containing protein" evidence="1">
    <location>
        <begin position="23"/>
        <end position="142"/>
    </location>
</feature>
<sequence length="142" mass="15587">MAVMTRALFAILILPMAFPCQATCFEQAGSRYGVAPTLLKAISAVESGFNPVARNRNRDGSEDLGHMQVNSRWLGALSSYGIGRDQLFDPCINTYVGAWILAQNISRLGYGWDAIGAYNARSPEKRAAYARRIAAKVKAWRS</sequence>
<dbReference type="RefSeq" id="WP_202636331.1">
    <property type="nucleotide sequence ID" value="NZ_CP010554.1"/>
</dbReference>
<dbReference type="KEGG" id="rbu:PG1C_05050"/>
<accession>A0A0C5JKU5</accession>
<protein>
    <recommendedName>
        <fullName evidence="2">Transglycosylase SLT domain-containing protein</fullName>
    </recommendedName>
</protein>
<dbReference type="AlphaFoldDB" id="A0A0C5JKU5"/>
<dbReference type="HOGENOM" id="CLU_094905_3_1_4"/>
<evidence type="ECO:0000313" key="4">
    <source>
        <dbReference type="Proteomes" id="UP000061603"/>
    </source>
</evidence>
<dbReference type="Pfam" id="PF01464">
    <property type="entry name" value="SLT"/>
    <property type="match status" value="1"/>
</dbReference>
<keyword evidence="1" id="KW-0732">Signal</keyword>
<organism evidence="3 4">
    <name type="scientific">Rugosibacter aromaticivorans</name>
    <dbReference type="NCBI Taxonomy" id="1565605"/>
    <lineage>
        <taxon>Bacteria</taxon>
        <taxon>Pseudomonadati</taxon>
        <taxon>Pseudomonadota</taxon>
        <taxon>Betaproteobacteria</taxon>
        <taxon>Nitrosomonadales</taxon>
        <taxon>Sterolibacteriaceae</taxon>
        <taxon>Rugosibacter</taxon>
    </lineage>
</organism>
<dbReference type="Gene3D" id="1.10.530.10">
    <property type="match status" value="1"/>
</dbReference>
<proteinExistence type="predicted"/>
<reference evidence="3 4" key="1">
    <citation type="journal article" date="2015" name="Genome Announc.">
        <title>Complete Genome Sequence of a Novel Bacterium within the Family Rhodocyclaceae That Degrades Polycyclic Aromatic Hydrocarbons.</title>
        <authorList>
            <person name="Singleton D.R."/>
            <person name="Dickey A.N."/>
            <person name="Scholl E.H."/>
            <person name="Wright F.A."/>
            <person name="Aitken M.D."/>
        </authorList>
    </citation>
    <scope>NUCLEOTIDE SEQUENCE [LARGE SCALE GENOMIC DNA]</scope>
    <source>
        <strain evidence="4">PG1-Ca6</strain>
    </source>
</reference>
<dbReference type="CDD" id="cd13400">
    <property type="entry name" value="LT_IagB-like"/>
    <property type="match status" value="1"/>
</dbReference>
<evidence type="ECO:0000313" key="3">
    <source>
        <dbReference type="EMBL" id="AJP47996.1"/>
    </source>
</evidence>